<feature type="repeat" description="WD" evidence="1">
    <location>
        <begin position="617"/>
        <end position="649"/>
    </location>
</feature>
<dbReference type="PROSITE" id="PS50082">
    <property type="entry name" value="WD_REPEATS_2"/>
    <property type="match status" value="2"/>
</dbReference>
<dbReference type="EMBL" id="CAWYQH010000013">
    <property type="protein sequence ID" value="CAK8674900.1"/>
    <property type="molecule type" value="Genomic_DNA"/>
</dbReference>
<dbReference type="SMART" id="SM00320">
    <property type="entry name" value="WD40"/>
    <property type="match status" value="3"/>
</dbReference>
<dbReference type="Pfam" id="PF12937">
    <property type="entry name" value="F-box-like"/>
    <property type="match status" value="1"/>
</dbReference>
<evidence type="ECO:0000256" key="1">
    <source>
        <dbReference type="PROSITE-ProRule" id="PRU00221"/>
    </source>
</evidence>
<feature type="repeat" description="WD" evidence="1">
    <location>
        <begin position="86"/>
        <end position="121"/>
    </location>
</feature>
<dbReference type="InterPro" id="IPR001680">
    <property type="entry name" value="WD40_rpt"/>
</dbReference>
<feature type="domain" description="F-box" evidence="2">
    <location>
        <begin position="1"/>
        <end position="47"/>
    </location>
</feature>
<proteinExistence type="predicted"/>
<evidence type="ECO:0000259" key="2">
    <source>
        <dbReference type="PROSITE" id="PS50181"/>
    </source>
</evidence>
<gene>
    <name evidence="3" type="ORF">CVLEPA_LOCUS4552</name>
</gene>
<dbReference type="Gene3D" id="1.20.1280.50">
    <property type="match status" value="1"/>
</dbReference>
<dbReference type="SUPFAM" id="SSF81383">
    <property type="entry name" value="F-box domain"/>
    <property type="match status" value="1"/>
</dbReference>
<organism evidence="3 4">
    <name type="scientific">Clavelina lepadiformis</name>
    <name type="common">Light-bulb sea squirt</name>
    <name type="synonym">Ascidia lepadiformis</name>
    <dbReference type="NCBI Taxonomy" id="159417"/>
    <lineage>
        <taxon>Eukaryota</taxon>
        <taxon>Metazoa</taxon>
        <taxon>Chordata</taxon>
        <taxon>Tunicata</taxon>
        <taxon>Ascidiacea</taxon>
        <taxon>Aplousobranchia</taxon>
        <taxon>Clavelinidae</taxon>
        <taxon>Clavelina</taxon>
    </lineage>
</organism>
<keyword evidence="1" id="KW-0853">WD repeat</keyword>
<dbReference type="InterPro" id="IPR036322">
    <property type="entry name" value="WD40_repeat_dom_sf"/>
</dbReference>
<dbReference type="Proteomes" id="UP001642483">
    <property type="component" value="Unassembled WGS sequence"/>
</dbReference>
<dbReference type="Gene3D" id="2.130.10.10">
    <property type="entry name" value="YVTN repeat-like/Quinoprotein amine dehydrogenase"/>
    <property type="match status" value="2"/>
</dbReference>
<dbReference type="PANTHER" id="PTHR20995:SF17">
    <property type="entry name" value="F-BOX_WD REPEAT-CONTAINING PROTEIN 5"/>
    <property type="match status" value="1"/>
</dbReference>
<dbReference type="InterPro" id="IPR042508">
    <property type="entry name" value="FBXW5"/>
</dbReference>
<sequence>MVSWKILTNDCLMEIFQLLSYKDLARAGQVCRRWKSVADLEFLWECRLKRDYNVKREIPLRPGAVCWKEEYERLVDRVPCVELKKIEEHSDEVFHVSFSNNGLMFCTSSKDTYVKVYNADSPFDIVFSSQPRGNYWTCAQMSRFSPCDTQLLVSGSRPGREQYGEIVIYSIFGGTFSIQARVRIRPYDVMGTWLNESHFLSARAHPNYGKRQCLCEVFLNKSGQKVVDPQQPNATRSFLFRCDFGTVSYLHVADLTKPLRQVVQRNVSKDVKELLHYIHYKHLQKLSQSYSHNEQDTCTEYRKGSVCEACSVQISAERNVNWMEMMSLTKFNPATNCFSLYTKTTQGNTEESTEVDEHDTRRLLKSFGIQRADTDSFTKTCHTQVFSNVASDQGSISTNHPGTSSTSLMLPVCEVCKKQVLPDGANQEFAASEIDTSSATSTVEEVTFASFPARYKLFLCFTGSRVCVHHQIGVKILHQEECSKVVEEDISQMLSDHPDDYSRLDVDTWDHVFELPGQCVGMTLSPCNRYLYVNMRRFICVSEGDIMLDDSPPVSKEVEMFVYDLITMKRVAILTGHNAESDVFFLHLSSNEYYVASGSEDDRGCIWDRHYQACVASLHHDKVVSCVAVNPRDPSMAVSVSDDNKVKIWGSKSFHKKMKHERLIT</sequence>
<name>A0ABP0F5H1_CLALP</name>
<protein>
    <recommendedName>
        <fullName evidence="2">F-box domain-containing protein</fullName>
    </recommendedName>
</protein>
<evidence type="ECO:0000313" key="3">
    <source>
        <dbReference type="EMBL" id="CAK8674900.1"/>
    </source>
</evidence>
<accession>A0ABP0F5H1</accession>
<dbReference type="InterPro" id="IPR015943">
    <property type="entry name" value="WD40/YVTN_repeat-like_dom_sf"/>
</dbReference>
<dbReference type="PROSITE" id="PS50181">
    <property type="entry name" value="FBOX"/>
    <property type="match status" value="1"/>
</dbReference>
<dbReference type="Pfam" id="PF00400">
    <property type="entry name" value="WD40"/>
    <property type="match status" value="3"/>
</dbReference>
<comment type="caution">
    <text evidence="3">The sequence shown here is derived from an EMBL/GenBank/DDBJ whole genome shotgun (WGS) entry which is preliminary data.</text>
</comment>
<dbReference type="SMART" id="SM00256">
    <property type="entry name" value="FBOX"/>
    <property type="match status" value="1"/>
</dbReference>
<keyword evidence="4" id="KW-1185">Reference proteome</keyword>
<evidence type="ECO:0000313" key="4">
    <source>
        <dbReference type="Proteomes" id="UP001642483"/>
    </source>
</evidence>
<dbReference type="InterPro" id="IPR001810">
    <property type="entry name" value="F-box_dom"/>
</dbReference>
<dbReference type="PANTHER" id="PTHR20995">
    <property type="entry name" value="F-BOX/WD REPEAT-CONTAINING PROTEIN 5"/>
    <property type="match status" value="1"/>
</dbReference>
<dbReference type="InterPro" id="IPR036047">
    <property type="entry name" value="F-box-like_dom_sf"/>
</dbReference>
<reference evidence="3 4" key="1">
    <citation type="submission" date="2024-02" db="EMBL/GenBank/DDBJ databases">
        <authorList>
            <person name="Daric V."/>
            <person name="Darras S."/>
        </authorList>
    </citation>
    <scope>NUCLEOTIDE SEQUENCE [LARGE SCALE GENOMIC DNA]</scope>
</reference>
<dbReference type="SUPFAM" id="SSF50978">
    <property type="entry name" value="WD40 repeat-like"/>
    <property type="match status" value="1"/>
</dbReference>